<dbReference type="InterPro" id="IPR013785">
    <property type="entry name" value="Aldolase_TIM"/>
</dbReference>
<dbReference type="GO" id="GO:0050462">
    <property type="term" value="F:N-acetylneuraminate synthase activity"/>
    <property type="evidence" value="ECO:0007669"/>
    <property type="project" value="UniProtKB-EC"/>
</dbReference>
<dbReference type="EC" id="2.5.1.56" evidence="2"/>
<evidence type="ECO:0000313" key="3">
    <source>
        <dbReference type="Proteomes" id="UP000196239"/>
    </source>
</evidence>
<keyword evidence="2" id="KW-0808">Transferase</keyword>
<protein>
    <submittedName>
        <fullName evidence="2">Putative N-acetylneuraminate synthase</fullName>
        <ecNumber evidence="2">2.5.1.56</ecNumber>
    </submittedName>
</protein>
<dbReference type="SUPFAM" id="SSF51269">
    <property type="entry name" value="AFP III-like domain"/>
    <property type="match status" value="1"/>
</dbReference>
<dbReference type="KEGG" id="ndv:NDEV_0152"/>
<dbReference type="SUPFAM" id="SSF51569">
    <property type="entry name" value="Aldolase"/>
    <property type="match status" value="1"/>
</dbReference>
<dbReference type="AlphaFoldDB" id="A0A128A0Q5"/>
<dbReference type="Gene3D" id="3.90.1210.10">
    <property type="entry name" value="Antifreeze-like/N-acetylneuraminic acid synthase C-terminal domain"/>
    <property type="match status" value="1"/>
</dbReference>
<sequence length="355" mass="38933">MKEVHVKDKIVGAGHPTFVIVEMAWGHDGSVDKAKKIIDHAADAKVDAINFHITSMPDYMVRNYTAGVGKSSSTSNTKPLFDYLEQINLSQDDWKILIPYAKSKGLLVSALCNDIPSEKFVSTLAPDLYALHPSCMAEEELIKKIAKNGKPVILNVGGCSIGEIDRAIGWIRESGNSDICLLYGIQTYPTSIENAKIGYIKTLQNTFGLPAGMADHTDGDSELALIVPIAGIVAGSNLIEKHVTHDRSLKGEDYEAALDRDGIVKLVEWIRKIEGSLKNPHIKQLSKDELFYRSVSMKRIVALTDIAKGETITAEKITGKRSDEGLELDHRNSIIGRVAKIDIKKDDGITLEKVV</sequence>
<evidence type="ECO:0000259" key="1">
    <source>
        <dbReference type="PROSITE" id="PS50844"/>
    </source>
</evidence>
<proteinExistence type="predicted"/>
<evidence type="ECO:0000313" key="2">
    <source>
        <dbReference type="EMBL" id="CUR50917.1"/>
    </source>
</evidence>
<keyword evidence="3" id="KW-1185">Reference proteome</keyword>
<dbReference type="SMART" id="SM00858">
    <property type="entry name" value="SAF"/>
    <property type="match status" value="1"/>
</dbReference>
<dbReference type="EMBL" id="LN890280">
    <property type="protein sequence ID" value="CUR50917.1"/>
    <property type="molecule type" value="Genomic_DNA"/>
</dbReference>
<feature type="domain" description="AFP-like" evidence="1">
    <location>
        <begin position="299"/>
        <end position="355"/>
    </location>
</feature>
<dbReference type="PANTHER" id="PTHR42966">
    <property type="entry name" value="N-ACETYLNEURAMINATE SYNTHASE"/>
    <property type="match status" value="1"/>
</dbReference>
<accession>A0A128A0Q5</accession>
<reference evidence="3" key="1">
    <citation type="submission" date="2015-10" db="EMBL/GenBank/DDBJ databases">
        <authorList>
            <person name="Lehtovirta-Morley L.E."/>
            <person name="Vieille C."/>
        </authorList>
    </citation>
    <scope>NUCLEOTIDE SEQUENCE [LARGE SCALE GENOMIC DNA]</scope>
</reference>
<dbReference type="InterPro" id="IPR057736">
    <property type="entry name" value="SAF_PseI/NeuA/NeuB"/>
</dbReference>
<dbReference type="Pfam" id="PF08666">
    <property type="entry name" value="SAF"/>
    <property type="match status" value="1"/>
</dbReference>
<organism evidence="2 3">
    <name type="scientific">Nitrosotalea devaniterrae</name>
    <dbReference type="NCBI Taxonomy" id="1078905"/>
    <lineage>
        <taxon>Archaea</taxon>
        <taxon>Nitrososphaerota</taxon>
        <taxon>Nitrososphaeria</taxon>
        <taxon>Nitrosotaleales</taxon>
        <taxon>Nitrosotaleaceae</taxon>
        <taxon>Nitrosotalea</taxon>
    </lineage>
</organism>
<dbReference type="InterPro" id="IPR013974">
    <property type="entry name" value="SAF"/>
</dbReference>
<dbReference type="CDD" id="cd11615">
    <property type="entry name" value="SAF_NeuB_like"/>
    <property type="match status" value="1"/>
</dbReference>
<dbReference type="GO" id="GO:0047444">
    <property type="term" value="F:N-acylneuraminate-9-phosphate synthase activity"/>
    <property type="evidence" value="ECO:0007669"/>
    <property type="project" value="TreeGrafter"/>
</dbReference>
<dbReference type="PROSITE" id="PS50844">
    <property type="entry name" value="AFP_LIKE"/>
    <property type="match status" value="1"/>
</dbReference>
<dbReference type="Pfam" id="PF03102">
    <property type="entry name" value="NeuB"/>
    <property type="match status" value="1"/>
</dbReference>
<dbReference type="InterPro" id="IPR013132">
    <property type="entry name" value="PseI/NeuA/B-like_N"/>
</dbReference>
<dbReference type="InterPro" id="IPR036732">
    <property type="entry name" value="AFP_Neu5c_C_sf"/>
</dbReference>
<dbReference type="InterPro" id="IPR051690">
    <property type="entry name" value="PseI-like"/>
</dbReference>
<name>A0A128A0Q5_9ARCH</name>
<dbReference type="Gene3D" id="3.20.20.70">
    <property type="entry name" value="Aldolase class I"/>
    <property type="match status" value="1"/>
</dbReference>
<dbReference type="InterPro" id="IPR006190">
    <property type="entry name" value="SAF_AFP_Neu5Ac"/>
</dbReference>
<dbReference type="Proteomes" id="UP000196239">
    <property type="component" value="Chromosome 1"/>
</dbReference>
<dbReference type="GO" id="GO:0016051">
    <property type="term" value="P:carbohydrate biosynthetic process"/>
    <property type="evidence" value="ECO:0007669"/>
    <property type="project" value="InterPro"/>
</dbReference>
<dbReference type="PANTHER" id="PTHR42966:SF1">
    <property type="entry name" value="SIALIC ACID SYNTHASE"/>
    <property type="match status" value="1"/>
</dbReference>
<gene>
    <name evidence="2" type="ORF">NDEV_0152</name>
</gene>